<reference evidence="1 2" key="1">
    <citation type="submission" date="2015-09" db="EMBL/GenBank/DDBJ databases">
        <authorList>
            <person name="Jackson K.R."/>
            <person name="Lunt B.L."/>
            <person name="Fisher J.N.B."/>
            <person name="Gardner A.V."/>
            <person name="Bailey M.E."/>
            <person name="Deus L.M."/>
            <person name="Earl A.S."/>
            <person name="Gibby P.D."/>
            <person name="Hartmann K.A."/>
            <person name="Liu J.E."/>
            <person name="Manci A.M."/>
            <person name="Nielsen D.A."/>
            <person name="Solomon M.B."/>
            <person name="Breakwell D.P."/>
            <person name="Burnett S.H."/>
            <person name="Grose J.H."/>
        </authorList>
    </citation>
    <scope>NUCLEOTIDE SEQUENCE [LARGE SCALE GENOMIC DNA]</scope>
    <source>
        <strain evidence="1 2">S613</strain>
    </source>
</reference>
<dbReference type="RefSeq" id="WP_057397207.1">
    <property type="nucleotide sequence ID" value="NZ_LJXB01000069.1"/>
</dbReference>
<dbReference type="PATRIC" id="fig|294.162.peg.1990"/>
<dbReference type="AlphaFoldDB" id="A0A0P8XT16"/>
<protein>
    <submittedName>
        <fullName evidence="1">Uncharacterized protein</fullName>
    </submittedName>
</protein>
<dbReference type="EMBL" id="LJXB01000069">
    <property type="protein sequence ID" value="KPU60365.1"/>
    <property type="molecule type" value="Genomic_DNA"/>
</dbReference>
<dbReference type="Proteomes" id="UP000050349">
    <property type="component" value="Unassembled WGS sequence"/>
</dbReference>
<proteinExistence type="predicted"/>
<dbReference type="OrthoDB" id="6900024at2"/>
<evidence type="ECO:0000313" key="2">
    <source>
        <dbReference type="Proteomes" id="UP000050349"/>
    </source>
</evidence>
<sequence length="233" mass="26736">MMEKLYRVFEWLDYEQAKDYLTRLTEAPINTDAMFQLIEEGGLPTWCDLTFHCGMTDSELEEYIYPDERYFKVTRFQHGVTYFANEDGEQLTVARDQNAPGAPVEPWIWRFKSADIEALATKMNSAAEKPNSYAAEIEDLRQKLEQEQAARVAAEQQSLATDKAIDPRERATFERLLYVLAREAKYRFEQPYADEALIQQFAATIGAKVPTGKGKIAEKLKAAVARFHKDGDE</sequence>
<organism evidence="1 2">
    <name type="scientific">Pseudomonas fluorescens</name>
    <dbReference type="NCBI Taxonomy" id="294"/>
    <lineage>
        <taxon>Bacteria</taxon>
        <taxon>Pseudomonadati</taxon>
        <taxon>Pseudomonadota</taxon>
        <taxon>Gammaproteobacteria</taxon>
        <taxon>Pseudomonadales</taxon>
        <taxon>Pseudomonadaceae</taxon>
        <taxon>Pseudomonas</taxon>
    </lineage>
</organism>
<evidence type="ECO:0000313" key="1">
    <source>
        <dbReference type="EMBL" id="KPU60365.1"/>
    </source>
</evidence>
<name>A0A0P8XT16_PSEFL</name>
<gene>
    <name evidence="1" type="ORF">AN403_4543</name>
</gene>
<comment type="caution">
    <text evidence="1">The sequence shown here is derived from an EMBL/GenBank/DDBJ whole genome shotgun (WGS) entry which is preliminary data.</text>
</comment>
<accession>A0A0P8XT16</accession>